<dbReference type="EMBL" id="LAZR01022032">
    <property type="protein sequence ID" value="KKL83256.1"/>
    <property type="molecule type" value="Genomic_DNA"/>
</dbReference>
<proteinExistence type="predicted"/>
<organism evidence="1">
    <name type="scientific">marine sediment metagenome</name>
    <dbReference type="NCBI Taxonomy" id="412755"/>
    <lineage>
        <taxon>unclassified sequences</taxon>
        <taxon>metagenomes</taxon>
        <taxon>ecological metagenomes</taxon>
    </lineage>
</organism>
<accession>A0A0F9FYE6</accession>
<dbReference type="AlphaFoldDB" id="A0A0F9FYE6"/>
<gene>
    <name evidence="1" type="ORF">LCGC14_1976580</name>
</gene>
<evidence type="ECO:0000313" key="1">
    <source>
        <dbReference type="EMBL" id="KKL83256.1"/>
    </source>
</evidence>
<evidence type="ECO:0008006" key="2">
    <source>
        <dbReference type="Google" id="ProtNLM"/>
    </source>
</evidence>
<reference evidence="1" key="1">
    <citation type="journal article" date="2015" name="Nature">
        <title>Complex archaea that bridge the gap between prokaryotes and eukaryotes.</title>
        <authorList>
            <person name="Spang A."/>
            <person name="Saw J.H."/>
            <person name="Jorgensen S.L."/>
            <person name="Zaremba-Niedzwiedzka K."/>
            <person name="Martijn J."/>
            <person name="Lind A.E."/>
            <person name="van Eijk R."/>
            <person name="Schleper C."/>
            <person name="Guy L."/>
            <person name="Ettema T.J."/>
        </authorList>
    </citation>
    <scope>NUCLEOTIDE SEQUENCE</scope>
</reference>
<comment type="caution">
    <text evidence="1">The sequence shown here is derived from an EMBL/GenBank/DDBJ whole genome shotgun (WGS) entry which is preliminary data.</text>
</comment>
<sequence>MMTINRNNKGRGYEQKICRELISLGYKDCVTSRSESRNTDNQGIDFVNTGSFAIQAKAAERSVPYWRLLQNMAKAKKGIPLIVHKRNNKPETVTMLKEDFYTLGILHYTDA</sequence>
<name>A0A0F9FYE6_9ZZZZ</name>
<protein>
    <recommendedName>
        <fullName evidence="2">Holliday junction resolvase</fullName>
    </recommendedName>
</protein>